<evidence type="ECO:0000256" key="2">
    <source>
        <dbReference type="SAM" id="Phobius"/>
    </source>
</evidence>
<evidence type="ECO:0000313" key="4">
    <source>
        <dbReference type="EMBL" id="CAB5032462.1"/>
    </source>
</evidence>
<name>A0A6J6S656_9ZZZZ</name>
<proteinExistence type="predicted"/>
<dbReference type="EMBL" id="CAFBPS010000089">
    <property type="protein sequence ID" value="CAB5032462.1"/>
    <property type="molecule type" value="Genomic_DNA"/>
</dbReference>
<organism evidence="3">
    <name type="scientific">freshwater metagenome</name>
    <dbReference type="NCBI Taxonomy" id="449393"/>
    <lineage>
        <taxon>unclassified sequences</taxon>
        <taxon>metagenomes</taxon>
        <taxon>ecological metagenomes</taxon>
    </lineage>
</organism>
<dbReference type="Pfam" id="PF05345">
    <property type="entry name" value="He_PIG"/>
    <property type="match status" value="1"/>
</dbReference>
<sequence>MFIKVRRTLIALALVAASSMAAKVAYATDSGGGNCSSGVSISPSSIMGVGSVGSPMNLSGPMPNGFSGAVSYSVAGVPLPMGLIFNSQTGAVTGTPLASSTATVIINVAYGAQSCQFEIVFAITGGSTPCVAGVPTSTSSLVSFDSTFASDGAYDFSGQLASSSYTGAAAGPNGSLYVAASEGTEYSLTPTNSLTHVYRFLANGTLDSTWGNSGVASIDISALATNSERPSDVLVLSDGSVVVGISSTTFGSSMTVELKLAKLTSAGALDATFGTNGLANIASGSTSIMMRTFVEGPARTIYVGKSTMTGNYPNMVTTYGVIKLSALGVADSAFGTNGELATSSDVMATDSTGALYVGGLTSSTPADAKVVKYLPSGSIDTSFGASGEKVLSTSSGSGAESLSALVVANGKLSGVVGARGAIVNNFPTYETSLFRMNTSGVLDASFGSGGIALLGTVGNSIRDIAVLTDGSAILPVMIFASGPPSWEFTAMTADGTPVASLVTSLADLKSGTCKLSDAAVVVTSAGLFVAGLSFPSGQGNPTSHIFKIALADFATGGSGGGATTTTTTPSSSATTTTTSTTVPPPAESVVLGLPRAGTPLVANDSYAPGDDVTLTFSGFESGEFVQLIVASTPQVISSGYANSQGVVTLSGKMPANLVAGNHTLAVYAPGRGVGFSQPITVTALLLPATGLSGAGLLYGWAMLMILLGVIWHFIGRRRTRA</sequence>
<dbReference type="EMBL" id="CAEZYH010000099">
    <property type="protein sequence ID" value="CAB4730115.1"/>
    <property type="molecule type" value="Genomic_DNA"/>
</dbReference>
<feature type="compositionally biased region" description="Low complexity" evidence="1">
    <location>
        <begin position="563"/>
        <end position="581"/>
    </location>
</feature>
<keyword evidence="2" id="KW-0812">Transmembrane</keyword>
<dbReference type="Gene3D" id="2.60.40.10">
    <property type="entry name" value="Immunoglobulins"/>
    <property type="match status" value="1"/>
</dbReference>
<feature type="transmembrane region" description="Helical" evidence="2">
    <location>
        <begin position="695"/>
        <end position="714"/>
    </location>
</feature>
<evidence type="ECO:0000313" key="3">
    <source>
        <dbReference type="EMBL" id="CAB4730115.1"/>
    </source>
</evidence>
<accession>A0A6J6S656</accession>
<dbReference type="Gene3D" id="2.80.10.50">
    <property type="match status" value="1"/>
</dbReference>
<keyword evidence="2" id="KW-0472">Membrane</keyword>
<dbReference type="Pfam" id="PF17164">
    <property type="entry name" value="DUF5122"/>
    <property type="match status" value="1"/>
</dbReference>
<dbReference type="AlphaFoldDB" id="A0A6J6S656"/>
<keyword evidence="2" id="KW-1133">Transmembrane helix</keyword>
<dbReference type="NCBIfam" id="TIGR02608">
    <property type="entry name" value="delta_60_rpt"/>
    <property type="match status" value="4"/>
</dbReference>
<reference evidence="3" key="1">
    <citation type="submission" date="2020-05" db="EMBL/GenBank/DDBJ databases">
        <authorList>
            <person name="Chiriac C."/>
            <person name="Salcher M."/>
            <person name="Ghai R."/>
            <person name="Kavagutti S V."/>
        </authorList>
    </citation>
    <scope>NUCLEOTIDE SEQUENCE</scope>
</reference>
<gene>
    <name evidence="3" type="ORF">UFOPK2658_01632</name>
    <name evidence="4" type="ORF">UFOPK4134_01144</name>
</gene>
<feature type="region of interest" description="Disordered" evidence="1">
    <location>
        <begin position="559"/>
        <end position="584"/>
    </location>
</feature>
<dbReference type="InterPro" id="IPR013431">
    <property type="entry name" value="Delta_60_rpt"/>
</dbReference>
<dbReference type="InterPro" id="IPR013783">
    <property type="entry name" value="Ig-like_fold"/>
</dbReference>
<evidence type="ECO:0000256" key="1">
    <source>
        <dbReference type="SAM" id="MobiDB-lite"/>
    </source>
</evidence>
<protein>
    <submittedName>
        <fullName evidence="3">Unannotated protein</fullName>
    </submittedName>
</protein>